<sequence length="175" mass="19516">MSLYEDIYEVAVDNYGLVTSAEVAELGGKTKDLARFMKDGRLSKVGRGVYRIAHYVPTRYDVYAASVALVGSDAYLYGESVLALCELVPTNSYRMFVATPRRVRRNLPDSIIVIQRADQSDVGSIEGIPSQTVLAAIRSCKGVIMKDRLADATRRARELGYIRLVEEDNFLKELE</sequence>
<evidence type="ECO:0000313" key="2">
    <source>
        <dbReference type="EMBL" id="MBF4807615.1"/>
    </source>
</evidence>
<organism evidence="2 3">
    <name type="scientific">Lancefieldella rimae</name>
    <dbReference type="NCBI Taxonomy" id="1383"/>
    <lineage>
        <taxon>Bacteria</taxon>
        <taxon>Bacillati</taxon>
        <taxon>Actinomycetota</taxon>
        <taxon>Coriobacteriia</taxon>
        <taxon>Coriobacteriales</taxon>
        <taxon>Atopobiaceae</taxon>
        <taxon>Lancefieldella</taxon>
    </lineage>
</organism>
<evidence type="ECO:0000259" key="1">
    <source>
        <dbReference type="Pfam" id="PF13338"/>
    </source>
</evidence>
<reference evidence="2" key="1">
    <citation type="submission" date="2020-04" db="EMBL/GenBank/DDBJ databases">
        <title>Deep metagenomics examines the oral microbiome during advanced dental caries in children, revealing novel taxa and co-occurrences with host molecules.</title>
        <authorList>
            <person name="Baker J.L."/>
            <person name="Morton J.T."/>
            <person name="Dinis M."/>
            <person name="Alvarez R."/>
            <person name="Tran N.C."/>
            <person name="Knight R."/>
            <person name="Edlund A."/>
        </authorList>
    </citation>
    <scope>NUCLEOTIDE SEQUENCE</scope>
    <source>
        <strain evidence="2">JCVI_38_bin.5</strain>
    </source>
</reference>
<dbReference type="InterPro" id="IPR025159">
    <property type="entry name" value="AbiEi_N"/>
</dbReference>
<feature type="domain" description="AbiEi antitoxin N-terminal" evidence="1">
    <location>
        <begin position="6"/>
        <end position="53"/>
    </location>
</feature>
<dbReference type="Proteomes" id="UP000698335">
    <property type="component" value="Unassembled WGS sequence"/>
</dbReference>
<dbReference type="EMBL" id="JABZGW010000085">
    <property type="protein sequence ID" value="MBF4807615.1"/>
    <property type="molecule type" value="Genomic_DNA"/>
</dbReference>
<dbReference type="Pfam" id="PF13338">
    <property type="entry name" value="AbiEi_4"/>
    <property type="match status" value="1"/>
</dbReference>
<comment type="caution">
    <text evidence="2">The sequence shown here is derived from an EMBL/GenBank/DDBJ whole genome shotgun (WGS) entry which is preliminary data.</text>
</comment>
<name>A0A930W139_9ACTN</name>
<proteinExistence type="predicted"/>
<protein>
    <submittedName>
        <fullName evidence="2">Type IV toxin-antitoxin system AbiEi family antitoxin domain-containing protein</fullName>
    </submittedName>
</protein>
<gene>
    <name evidence="2" type="ORF">HXK26_02820</name>
</gene>
<accession>A0A930W139</accession>
<evidence type="ECO:0000313" key="3">
    <source>
        <dbReference type="Proteomes" id="UP000698335"/>
    </source>
</evidence>
<dbReference type="AlphaFoldDB" id="A0A930W139"/>